<proteinExistence type="predicted"/>
<dbReference type="PANTHER" id="PTHR33696">
    <property type="entry name" value="T22J18.15-RELATED"/>
    <property type="match status" value="1"/>
</dbReference>
<evidence type="ECO:0000313" key="2">
    <source>
        <dbReference type="Proteomes" id="UP000027138"/>
    </source>
</evidence>
<accession>A0A067LBV3</accession>
<keyword evidence="2" id="KW-1185">Reference proteome</keyword>
<dbReference type="PANTHER" id="PTHR33696:SF23">
    <property type="entry name" value="OS03G0674900 PROTEIN"/>
    <property type="match status" value="1"/>
</dbReference>
<dbReference type="Proteomes" id="UP000027138">
    <property type="component" value="Unassembled WGS sequence"/>
</dbReference>
<sequence length="158" mass="17741">MSHNNGKNSQVNVPFSWEHKPGVSKVTHQEITNLWHIRLKTLPPPPCPSSKSTTVSFDDPQLPFSLSATKGSFKNQFKEEADPFMVAYKKCTDQNPVNGGKLASIGKISEGRKKMRRQSVGARTFSCKHSCVVANDNLVRMSQISRPVMKEKERDIKE</sequence>
<organism evidence="1 2">
    <name type="scientific">Jatropha curcas</name>
    <name type="common">Barbados nut</name>
    <dbReference type="NCBI Taxonomy" id="180498"/>
    <lineage>
        <taxon>Eukaryota</taxon>
        <taxon>Viridiplantae</taxon>
        <taxon>Streptophyta</taxon>
        <taxon>Embryophyta</taxon>
        <taxon>Tracheophyta</taxon>
        <taxon>Spermatophyta</taxon>
        <taxon>Magnoliopsida</taxon>
        <taxon>eudicotyledons</taxon>
        <taxon>Gunneridae</taxon>
        <taxon>Pentapetalae</taxon>
        <taxon>rosids</taxon>
        <taxon>fabids</taxon>
        <taxon>Malpighiales</taxon>
        <taxon>Euphorbiaceae</taxon>
        <taxon>Crotonoideae</taxon>
        <taxon>Jatropheae</taxon>
        <taxon>Jatropha</taxon>
    </lineage>
</organism>
<reference evidence="1 2" key="1">
    <citation type="journal article" date="2014" name="PLoS ONE">
        <title>Global Analysis of Gene Expression Profiles in Physic Nut (Jatropha curcas L.) Seedlings Exposed to Salt Stress.</title>
        <authorList>
            <person name="Zhang L."/>
            <person name="Zhang C."/>
            <person name="Wu P."/>
            <person name="Chen Y."/>
            <person name="Li M."/>
            <person name="Jiang H."/>
            <person name="Wu G."/>
        </authorList>
    </citation>
    <scope>NUCLEOTIDE SEQUENCE [LARGE SCALE GENOMIC DNA]</scope>
    <source>
        <strain evidence="2">cv. GZQX0401</strain>
        <tissue evidence="1">Young leaves</tissue>
    </source>
</reference>
<dbReference type="EMBL" id="KK914318">
    <property type="protein sequence ID" value="KDP41584.1"/>
    <property type="molecule type" value="Genomic_DNA"/>
</dbReference>
<dbReference type="OrthoDB" id="745459at2759"/>
<protein>
    <submittedName>
        <fullName evidence="1">Uncharacterized protein</fullName>
    </submittedName>
</protein>
<dbReference type="AlphaFoldDB" id="A0A067LBV3"/>
<gene>
    <name evidence="1" type="ORF">JCGZ_15991</name>
</gene>
<evidence type="ECO:0000313" key="1">
    <source>
        <dbReference type="EMBL" id="KDP41584.1"/>
    </source>
</evidence>
<name>A0A067LBV3_JATCU</name>